<gene>
    <name evidence="2" type="ORF">FAA86_23795</name>
</gene>
<accession>A0A4V4HP76</accession>
<dbReference type="EMBL" id="STGU01000038">
    <property type="protein sequence ID" value="THV28926.1"/>
    <property type="molecule type" value="Genomic_DNA"/>
</dbReference>
<dbReference type="AlphaFoldDB" id="A0A4V4HP76"/>
<proteinExistence type="predicted"/>
<organism evidence="2 3">
    <name type="scientific">Rhizobium rosettiformans W3</name>
    <dbReference type="NCBI Taxonomy" id="538378"/>
    <lineage>
        <taxon>Bacteria</taxon>
        <taxon>Pseudomonadati</taxon>
        <taxon>Pseudomonadota</taxon>
        <taxon>Alphaproteobacteria</taxon>
        <taxon>Hyphomicrobiales</taxon>
        <taxon>Rhizobiaceae</taxon>
        <taxon>Rhizobium/Agrobacterium group</taxon>
        <taxon>Rhizobium</taxon>
    </lineage>
</organism>
<reference evidence="2 3" key="1">
    <citation type="submission" date="2019-04" db="EMBL/GenBank/DDBJ databases">
        <title>genome sequence of strain W3.</title>
        <authorList>
            <person name="Gao J."/>
            <person name="Sun J."/>
        </authorList>
    </citation>
    <scope>NUCLEOTIDE SEQUENCE [LARGE SCALE GENOMIC DNA]</scope>
    <source>
        <strain evidence="2 3">W3</strain>
    </source>
</reference>
<feature type="compositionally biased region" description="Basic and acidic residues" evidence="1">
    <location>
        <begin position="124"/>
        <end position="135"/>
    </location>
</feature>
<protein>
    <recommendedName>
        <fullName evidence="4">Terminase small subunit</fullName>
    </recommendedName>
</protein>
<evidence type="ECO:0008006" key="4">
    <source>
        <dbReference type="Google" id="ProtNLM"/>
    </source>
</evidence>
<feature type="region of interest" description="Disordered" evidence="1">
    <location>
        <begin position="123"/>
        <end position="146"/>
    </location>
</feature>
<dbReference type="RefSeq" id="WP_136543733.1">
    <property type="nucleotide sequence ID" value="NZ_STGU01000038.1"/>
</dbReference>
<evidence type="ECO:0000313" key="3">
    <source>
        <dbReference type="Proteomes" id="UP000307378"/>
    </source>
</evidence>
<dbReference type="Proteomes" id="UP000307378">
    <property type="component" value="Unassembled WGS sequence"/>
</dbReference>
<evidence type="ECO:0000256" key="1">
    <source>
        <dbReference type="SAM" id="MobiDB-lite"/>
    </source>
</evidence>
<name>A0A4V4HP76_9HYPH</name>
<comment type="caution">
    <text evidence="2">The sequence shown here is derived from an EMBL/GenBank/DDBJ whole genome shotgun (WGS) entry which is preliminary data.</text>
</comment>
<evidence type="ECO:0000313" key="2">
    <source>
        <dbReference type="EMBL" id="THV28926.1"/>
    </source>
</evidence>
<sequence>MPALDKIRWENYARNLAKGMTQADAYEDAGFTRSKQAASALANNPVILQRVEELRTERERILSGPTVFDEDADTDNGEPLVEVTMEWVIERLAANVVSAQSTGNHSAANKALEMLGHHLGLSFSDKKAPSGDEGKPGSNLGSGNTFNILSLTEGLKQHAAALEQMPMKDVTPEDDG</sequence>